<feature type="region of interest" description="Disordered" evidence="1">
    <location>
        <begin position="1"/>
        <end position="27"/>
    </location>
</feature>
<name>A0A5N5TJD8_9CRUS</name>
<dbReference type="Gene3D" id="4.10.1240.10">
    <property type="entry name" value="GPCR, family 2, extracellular hormone receptor domain"/>
    <property type="match status" value="1"/>
</dbReference>
<proteinExistence type="predicted"/>
<dbReference type="GO" id="GO:0004930">
    <property type="term" value="F:G protein-coupled receptor activity"/>
    <property type="evidence" value="ECO:0007669"/>
    <property type="project" value="InterPro"/>
</dbReference>
<evidence type="ECO:0000256" key="1">
    <source>
        <dbReference type="SAM" id="MobiDB-lite"/>
    </source>
</evidence>
<feature type="domain" description="G-protein coupled receptors family 2 profile 1" evidence="2">
    <location>
        <begin position="37"/>
        <end position="74"/>
    </location>
</feature>
<evidence type="ECO:0000313" key="3">
    <source>
        <dbReference type="EMBL" id="KAB7505920.1"/>
    </source>
</evidence>
<dbReference type="InterPro" id="IPR036445">
    <property type="entry name" value="GPCR_2_extracell_dom_sf"/>
</dbReference>
<sequence>MESVDKGNKSRSSEEESVEDSGSLNIPKEVLQKAQEECETLHANMSEPDFATDPYCPRLFDGWSCWNDTPAGEVRLCRLYTQAHI</sequence>
<dbReference type="Proteomes" id="UP000326759">
    <property type="component" value="Unassembled WGS sequence"/>
</dbReference>
<dbReference type="SUPFAM" id="SSF111418">
    <property type="entry name" value="Hormone receptor domain"/>
    <property type="match status" value="1"/>
</dbReference>
<feature type="compositionally biased region" description="Basic and acidic residues" evidence="1">
    <location>
        <begin position="1"/>
        <end position="14"/>
    </location>
</feature>
<evidence type="ECO:0000313" key="4">
    <source>
        <dbReference type="Proteomes" id="UP000326759"/>
    </source>
</evidence>
<dbReference type="AlphaFoldDB" id="A0A5N5TJD8"/>
<dbReference type="InterPro" id="IPR001879">
    <property type="entry name" value="GPCR_2_extracellular_dom"/>
</dbReference>
<dbReference type="OrthoDB" id="16753at2759"/>
<keyword evidence="4" id="KW-1185">Reference proteome</keyword>
<accession>A0A5N5TJD8</accession>
<dbReference type="EMBL" id="SEYY01001056">
    <property type="protein sequence ID" value="KAB7505920.1"/>
    <property type="molecule type" value="Genomic_DNA"/>
</dbReference>
<dbReference type="PROSITE" id="PS50227">
    <property type="entry name" value="G_PROTEIN_RECEP_F2_3"/>
    <property type="match status" value="1"/>
</dbReference>
<evidence type="ECO:0000259" key="2">
    <source>
        <dbReference type="PROSITE" id="PS50227"/>
    </source>
</evidence>
<protein>
    <submittedName>
        <fullName evidence="3">Calcitonin gene-related peptide type 1 receptor</fullName>
    </submittedName>
</protein>
<comment type="caution">
    <text evidence="3">The sequence shown here is derived from an EMBL/GenBank/DDBJ whole genome shotgun (WGS) entry which is preliminary data.</text>
</comment>
<keyword evidence="3" id="KW-0675">Receptor</keyword>
<gene>
    <name evidence="3" type="primary">CALCRL</name>
    <name evidence="3" type="ORF">Anas_11156</name>
</gene>
<reference evidence="3 4" key="1">
    <citation type="journal article" date="2019" name="PLoS Biol.">
        <title>Sex chromosomes control vertical transmission of feminizing Wolbachia symbionts in an isopod.</title>
        <authorList>
            <person name="Becking T."/>
            <person name="Chebbi M.A."/>
            <person name="Giraud I."/>
            <person name="Moumen B."/>
            <person name="Laverre T."/>
            <person name="Caubet Y."/>
            <person name="Peccoud J."/>
            <person name="Gilbert C."/>
            <person name="Cordaux R."/>
        </authorList>
    </citation>
    <scope>NUCLEOTIDE SEQUENCE [LARGE SCALE GENOMIC DNA]</scope>
    <source>
        <strain evidence="3">ANa2</strain>
        <tissue evidence="3">Whole body excluding digestive tract and cuticle</tissue>
    </source>
</reference>
<organism evidence="3 4">
    <name type="scientific">Armadillidium nasatum</name>
    <dbReference type="NCBI Taxonomy" id="96803"/>
    <lineage>
        <taxon>Eukaryota</taxon>
        <taxon>Metazoa</taxon>
        <taxon>Ecdysozoa</taxon>
        <taxon>Arthropoda</taxon>
        <taxon>Crustacea</taxon>
        <taxon>Multicrustacea</taxon>
        <taxon>Malacostraca</taxon>
        <taxon>Eumalacostraca</taxon>
        <taxon>Peracarida</taxon>
        <taxon>Isopoda</taxon>
        <taxon>Oniscidea</taxon>
        <taxon>Crinocheta</taxon>
        <taxon>Armadillidiidae</taxon>
        <taxon>Armadillidium</taxon>
    </lineage>
</organism>
<dbReference type="GO" id="GO:0016020">
    <property type="term" value="C:membrane"/>
    <property type="evidence" value="ECO:0007669"/>
    <property type="project" value="InterPro"/>
</dbReference>